<dbReference type="PANTHER" id="PTHR41248">
    <property type="entry name" value="NORD PROTEIN"/>
    <property type="match status" value="1"/>
</dbReference>
<name>A0A160V804_9ZZZZ</name>
<dbReference type="InterPro" id="IPR036465">
    <property type="entry name" value="vWFA_dom_sf"/>
</dbReference>
<dbReference type="CDD" id="cd01454">
    <property type="entry name" value="vWA_norD_type"/>
    <property type="match status" value="1"/>
</dbReference>
<dbReference type="SMART" id="SM00327">
    <property type="entry name" value="VWA"/>
    <property type="match status" value="1"/>
</dbReference>
<dbReference type="AlphaFoldDB" id="A0A160V804"/>
<protein>
    <submittedName>
        <fullName evidence="3">Nitric oxide reductase activation protein NorD</fullName>
    </submittedName>
</protein>
<dbReference type="PANTHER" id="PTHR41248:SF1">
    <property type="entry name" value="NORD PROTEIN"/>
    <property type="match status" value="1"/>
</dbReference>
<evidence type="ECO:0000313" key="3">
    <source>
        <dbReference type="EMBL" id="CUV02029.1"/>
    </source>
</evidence>
<feature type="region of interest" description="Disordered" evidence="1">
    <location>
        <begin position="659"/>
        <end position="683"/>
    </location>
</feature>
<dbReference type="Gene3D" id="3.40.50.410">
    <property type="entry name" value="von Willebrand factor, type A domain"/>
    <property type="match status" value="1"/>
</dbReference>
<feature type="region of interest" description="Disordered" evidence="1">
    <location>
        <begin position="623"/>
        <end position="646"/>
    </location>
</feature>
<organism evidence="3">
    <name type="scientific">hydrothermal vent metagenome</name>
    <dbReference type="NCBI Taxonomy" id="652676"/>
    <lineage>
        <taxon>unclassified sequences</taxon>
        <taxon>metagenomes</taxon>
        <taxon>ecological metagenomes</taxon>
    </lineage>
</organism>
<sequence length="1112" mass="125994">MTSGPISEIESELAKLPPAVLEAYQEANDTVKESFGEEEIGLWAKEGLTIGTQTVRSWESAIEYYRVSPEVSKFLSFPSFMQWARCGTYLAQDSPTLAVSFFKSSVSIVPNLRPQYIPRWAGLGRSLYKGTWKSSTLAAKFFEVSPDLVRNLPFWDVEVFASLIEALSYKSYDVAGECLVLGRDVLPAMGREREPFLAMARALIDTSWREVKTCLELVPRALQQVDESQTGRFLKLGERLAKVGLRNTSKFLSDGTQALSKVPQGSQGYILDLCDALVVITPDAVPSFLKSLDDVLNRITVSQLDTWFQHGAHLLQENPESGIAFFKIESNTSEAMLETLSSSLELDRVKGILRLYCRALAGTGLEIFDTQELVSRNIGWVDEDSASTDGTKIFLPPVVDHYPSKQDNFAWFKVVSTHQVAHLEFGSFEYEFEKDATQFEDRRHDMEQKAIERKSEERAAAKDAYEMAARLLTSGAEGDVEMTPMYDDPNDMGSMRTFTDIGRFLDIFENGRLGFDIFTVLEDCRLDFRIKVEYPGIRAASSRVQGESLANRPKIEEMPLQQGLVELLIHMSLDQFQDLPVAVEYKEAAEMLSSILHQLRTADANVEDTAEATLRAYEVISRVPNEPEEPDQFEDQDLEEPGDFSEEDYQSLVDQLQAGMDASSDGGDGESYESPDPVDYRGDFKPEMVQLMTKLQADSGEQGEAQPMTQEMLEQLLQESPELELDAEEGEVDSDMSMFAQNIMKEAGAPPPNSQPGEGYGPLLHDDDSGGELEAREPETYVYDEWDFRANDYKPRWCIVKEKTVDEGDATFYQESLRTYSALANHIRRQFELIVPESMRKTYRLIDGEDLDLNAALEAWVDLKMGVSPDDKIYWHRNRNRREVAVVFLLDMSASTAEAIDEGRQTVDDRDAPDDPVEYMVWLRRRREGLVRRNYKRIIDLEKEGTTLLINALESIGDTYGIYGFSGYGRENVEFYVIKDINEEFSDKVKRRIDKVTPLHATRMGAAIRHAITKLENQDAKTKIMFLISDGRPQDRGYSREGVEKEYAVHDTHMALVEARRKDIIPFCLTVDKAGHDYLKSMCGDMGYEVLADIWSLPERLPMLYRQLTAIR</sequence>
<feature type="compositionally biased region" description="Basic and acidic residues" evidence="1">
    <location>
        <begin position="764"/>
        <end position="775"/>
    </location>
</feature>
<dbReference type="Pfam" id="PF00092">
    <property type="entry name" value="VWA"/>
    <property type="match status" value="1"/>
</dbReference>
<dbReference type="InterPro" id="IPR002035">
    <property type="entry name" value="VWF_A"/>
</dbReference>
<evidence type="ECO:0000256" key="1">
    <source>
        <dbReference type="SAM" id="MobiDB-lite"/>
    </source>
</evidence>
<evidence type="ECO:0000259" key="2">
    <source>
        <dbReference type="SMART" id="SM00327"/>
    </source>
</evidence>
<dbReference type="InterPro" id="IPR051928">
    <property type="entry name" value="NorD/CobT"/>
</dbReference>
<feature type="domain" description="VWFA" evidence="2">
    <location>
        <begin position="883"/>
        <end position="1102"/>
    </location>
</feature>
<gene>
    <name evidence="3" type="ORF">MGWOODY_Clf612</name>
</gene>
<feature type="compositionally biased region" description="Acidic residues" evidence="1">
    <location>
        <begin position="626"/>
        <end position="646"/>
    </location>
</feature>
<dbReference type="EMBL" id="FAXA01000168">
    <property type="protein sequence ID" value="CUV02029.1"/>
    <property type="molecule type" value="Genomic_DNA"/>
</dbReference>
<proteinExistence type="predicted"/>
<accession>A0A160V804</accession>
<reference evidence="3" key="1">
    <citation type="submission" date="2015-10" db="EMBL/GenBank/DDBJ databases">
        <authorList>
            <person name="Gilbert D.G."/>
        </authorList>
    </citation>
    <scope>NUCLEOTIDE SEQUENCE</scope>
</reference>
<feature type="region of interest" description="Disordered" evidence="1">
    <location>
        <begin position="748"/>
        <end position="775"/>
    </location>
</feature>
<dbReference type="SUPFAM" id="SSF53300">
    <property type="entry name" value="vWA-like"/>
    <property type="match status" value="1"/>
</dbReference>